<sequence length="56" mass="5698">MSRASAAVFVVAGSHEKTTAAVIGAASSCPMPSSLVLAAPLHTRKDTDQPPISLSY</sequence>
<accession>A0A0A8YD66</accession>
<name>A0A0A8YD66_ARUDO</name>
<reference evidence="1" key="2">
    <citation type="journal article" date="2015" name="Data Brief">
        <title>Shoot transcriptome of the giant reed, Arundo donax.</title>
        <authorList>
            <person name="Barrero R.A."/>
            <person name="Guerrero F.D."/>
            <person name="Moolhuijzen P."/>
            <person name="Goolsby J.A."/>
            <person name="Tidwell J."/>
            <person name="Bellgard S.E."/>
            <person name="Bellgard M.I."/>
        </authorList>
    </citation>
    <scope>NUCLEOTIDE SEQUENCE</scope>
    <source>
        <tissue evidence="1">Shoot tissue taken approximately 20 cm above the soil surface</tissue>
    </source>
</reference>
<dbReference type="AlphaFoldDB" id="A0A0A8YD66"/>
<organism evidence="1">
    <name type="scientific">Arundo donax</name>
    <name type="common">Giant reed</name>
    <name type="synonym">Donax arundinaceus</name>
    <dbReference type="NCBI Taxonomy" id="35708"/>
    <lineage>
        <taxon>Eukaryota</taxon>
        <taxon>Viridiplantae</taxon>
        <taxon>Streptophyta</taxon>
        <taxon>Embryophyta</taxon>
        <taxon>Tracheophyta</taxon>
        <taxon>Spermatophyta</taxon>
        <taxon>Magnoliopsida</taxon>
        <taxon>Liliopsida</taxon>
        <taxon>Poales</taxon>
        <taxon>Poaceae</taxon>
        <taxon>PACMAD clade</taxon>
        <taxon>Arundinoideae</taxon>
        <taxon>Arundineae</taxon>
        <taxon>Arundo</taxon>
    </lineage>
</organism>
<protein>
    <submittedName>
        <fullName evidence="1">Uncharacterized protein</fullName>
    </submittedName>
</protein>
<reference evidence="1" key="1">
    <citation type="submission" date="2014-09" db="EMBL/GenBank/DDBJ databases">
        <authorList>
            <person name="Magalhaes I.L.F."/>
            <person name="Oliveira U."/>
            <person name="Santos F.R."/>
            <person name="Vidigal T.H.D.A."/>
            <person name="Brescovit A.D."/>
            <person name="Santos A.J."/>
        </authorList>
    </citation>
    <scope>NUCLEOTIDE SEQUENCE</scope>
    <source>
        <tissue evidence="1">Shoot tissue taken approximately 20 cm above the soil surface</tissue>
    </source>
</reference>
<dbReference type="PROSITE" id="PS51257">
    <property type="entry name" value="PROKAR_LIPOPROTEIN"/>
    <property type="match status" value="1"/>
</dbReference>
<dbReference type="EMBL" id="GBRH01273854">
    <property type="protein sequence ID" value="JAD24041.1"/>
    <property type="molecule type" value="Transcribed_RNA"/>
</dbReference>
<evidence type="ECO:0000313" key="1">
    <source>
        <dbReference type="EMBL" id="JAD24041.1"/>
    </source>
</evidence>
<proteinExistence type="predicted"/>